<gene>
    <name evidence="1" type="ORF">OESDEN_17607</name>
</gene>
<reference evidence="1 2" key="1">
    <citation type="submission" date="2014-03" db="EMBL/GenBank/DDBJ databases">
        <title>Draft genome of the hookworm Oesophagostomum dentatum.</title>
        <authorList>
            <person name="Mitreva M."/>
        </authorList>
    </citation>
    <scope>NUCLEOTIDE SEQUENCE [LARGE SCALE GENOMIC DNA]</scope>
    <source>
        <strain evidence="1 2">OD-Hann</strain>
    </source>
</reference>
<keyword evidence="2" id="KW-1185">Reference proteome</keyword>
<sequence length="64" mass="7102">MLCGSMASSNRVQHILRIDCAQNLQKLARVSRSQSAARLGEGEGHGEIPHWHARSHDHGFVLFP</sequence>
<name>A0A0B1SBN8_OESDE</name>
<dbReference type="EMBL" id="KN577701">
    <property type="protein sequence ID" value="KHJ82698.1"/>
    <property type="molecule type" value="Genomic_DNA"/>
</dbReference>
<protein>
    <submittedName>
        <fullName evidence="1">Uncharacterized protein</fullName>
    </submittedName>
</protein>
<proteinExistence type="predicted"/>
<evidence type="ECO:0000313" key="1">
    <source>
        <dbReference type="EMBL" id="KHJ82698.1"/>
    </source>
</evidence>
<organism evidence="1 2">
    <name type="scientific">Oesophagostomum dentatum</name>
    <name type="common">Nodular worm</name>
    <dbReference type="NCBI Taxonomy" id="61180"/>
    <lineage>
        <taxon>Eukaryota</taxon>
        <taxon>Metazoa</taxon>
        <taxon>Ecdysozoa</taxon>
        <taxon>Nematoda</taxon>
        <taxon>Chromadorea</taxon>
        <taxon>Rhabditida</taxon>
        <taxon>Rhabditina</taxon>
        <taxon>Rhabditomorpha</taxon>
        <taxon>Strongyloidea</taxon>
        <taxon>Strongylidae</taxon>
        <taxon>Oesophagostomum</taxon>
    </lineage>
</organism>
<evidence type="ECO:0000313" key="2">
    <source>
        <dbReference type="Proteomes" id="UP000053660"/>
    </source>
</evidence>
<dbReference type="AlphaFoldDB" id="A0A0B1SBN8"/>
<dbReference type="Proteomes" id="UP000053660">
    <property type="component" value="Unassembled WGS sequence"/>
</dbReference>
<accession>A0A0B1SBN8</accession>